<feature type="region of interest" description="Disordered" evidence="1">
    <location>
        <begin position="1"/>
        <end position="22"/>
    </location>
</feature>
<evidence type="ECO:0000313" key="4">
    <source>
        <dbReference type="WBParaSite" id="ECPE_0001734001-mRNA-1"/>
    </source>
</evidence>
<reference evidence="4" key="1">
    <citation type="submission" date="2016-06" db="UniProtKB">
        <authorList>
            <consortium name="WormBaseParasite"/>
        </authorList>
    </citation>
    <scope>IDENTIFICATION</scope>
</reference>
<dbReference type="OrthoDB" id="6315194at2759"/>
<dbReference type="AlphaFoldDB" id="A0A183BDL0"/>
<sequence>MMTQAKPGIADNRRVDGSLTDGNKTAANTLAKYYSTVFSPERVSRKDGRGLPAVSCIPSRYMETVSFSSAQVGIKLVSLVAKMSPGLDEIL</sequence>
<organism evidence="4">
    <name type="scientific">Echinostoma caproni</name>
    <dbReference type="NCBI Taxonomy" id="27848"/>
    <lineage>
        <taxon>Eukaryota</taxon>
        <taxon>Metazoa</taxon>
        <taxon>Spiralia</taxon>
        <taxon>Lophotrochozoa</taxon>
        <taxon>Platyhelminthes</taxon>
        <taxon>Trematoda</taxon>
        <taxon>Digenea</taxon>
        <taxon>Plagiorchiida</taxon>
        <taxon>Echinostomata</taxon>
        <taxon>Echinostomatoidea</taxon>
        <taxon>Echinostomatidae</taxon>
        <taxon>Echinostoma</taxon>
    </lineage>
</organism>
<evidence type="ECO:0000313" key="2">
    <source>
        <dbReference type="EMBL" id="VDP94585.1"/>
    </source>
</evidence>
<evidence type="ECO:0000313" key="3">
    <source>
        <dbReference type="Proteomes" id="UP000272942"/>
    </source>
</evidence>
<name>A0A183BDL0_9TREM</name>
<gene>
    <name evidence="2" type="ORF">ECPE_LOCUS17295</name>
</gene>
<accession>A0A183BDL0</accession>
<dbReference type="WBParaSite" id="ECPE_0001734001-mRNA-1">
    <property type="protein sequence ID" value="ECPE_0001734001-mRNA-1"/>
    <property type="gene ID" value="ECPE_0001734001"/>
</dbReference>
<reference evidence="2 3" key="2">
    <citation type="submission" date="2018-11" db="EMBL/GenBank/DDBJ databases">
        <authorList>
            <consortium name="Pathogen Informatics"/>
        </authorList>
    </citation>
    <scope>NUCLEOTIDE SEQUENCE [LARGE SCALE GENOMIC DNA]</scope>
    <source>
        <strain evidence="2 3">Egypt</strain>
    </source>
</reference>
<proteinExistence type="predicted"/>
<evidence type="ECO:0000256" key="1">
    <source>
        <dbReference type="SAM" id="MobiDB-lite"/>
    </source>
</evidence>
<dbReference type="Proteomes" id="UP000272942">
    <property type="component" value="Unassembled WGS sequence"/>
</dbReference>
<keyword evidence="3" id="KW-1185">Reference proteome</keyword>
<protein>
    <submittedName>
        <fullName evidence="2 4">Uncharacterized protein</fullName>
    </submittedName>
</protein>
<dbReference type="EMBL" id="UZAN01068508">
    <property type="protein sequence ID" value="VDP94585.1"/>
    <property type="molecule type" value="Genomic_DNA"/>
</dbReference>